<evidence type="ECO:0000256" key="8">
    <source>
        <dbReference type="ARBA" id="ARBA00074355"/>
    </source>
</evidence>
<dbReference type="InterPro" id="IPR000577">
    <property type="entry name" value="Carb_kinase_FGGY"/>
</dbReference>
<comment type="function">
    <text evidence="6">Catalyzes ATP-dependent phosphorylation of D-ribulose at C-5 to form D-ribulose 5-phosphate. Postulated to function in a metabolite repair mechanism by preventing toxic accumulation of free D-ribulose formed by non-specific phosphatase activities. Alternatively, may play a role in regulating D-ribulose 5-phosphate recycling in the pentose phosphate pathway. Can phosphorylate ribitol with low efficiency.</text>
</comment>
<dbReference type="FunFam" id="3.30.420.40:FF:000101">
    <property type="entry name" value="FGGY carbohydrate kinase domain-containing protein"/>
    <property type="match status" value="1"/>
</dbReference>
<evidence type="ECO:0000256" key="2">
    <source>
        <dbReference type="ARBA" id="ARBA00009156"/>
    </source>
</evidence>
<organism evidence="12 13">
    <name type="scientific">Chinchilla lanigera</name>
    <name type="common">Long-tailed chinchilla</name>
    <name type="synonym">Chinchilla villidera</name>
    <dbReference type="NCBI Taxonomy" id="34839"/>
    <lineage>
        <taxon>Eukaryota</taxon>
        <taxon>Metazoa</taxon>
        <taxon>Chordata</taxon>
        <taxon>Craniata</taxon>
        <taxon>Vertebrata</taxon>
        <taxon>Euteleostomi</taxon>
        <taxon>Mammalia</taxon>
        <taxon>Eutheria</taxon>
        <taxon>Euarchontoglires</taxon>
        <taxon>Glires</taxon>
        <taxon>Rodentia</taxon>
        <taxon>Hystricomorpha</taxon>
        <taxon>Chinchillidae</taxon>
        <taxon>Chinchilla</taxon>
    </lineage>
</organism>
<reference evidence="12" key="1">
    <citation type="submission" date="2025-08" db="UniProtKB">
        <authorList>
            <consortium name="Ensembl"/>
        </authorList>
    </citation>
    <scope>IDENTIFICATION</scope>
</reference>
<dbReference type="Gene3D" id="3.30.420.40">
    <property type="match status" value="1"/>
</dbReference>
<dbReference type="PANTHER" id="PTHR43435:SF4">
    <property type="entry name" value="FGGY CARBOHYDRATE KINASE DOMAIN-CONTAINING PROTEIN"/>
    <property type="match status" value="1"/>
</dbReference>
<dbReference type="InterPro" id="IPR018484">
    <property type="entry name" value="FGGY_N"/>
</dbReference>
<evidence type="ECO:0000259" key="11">
    <source>
        <dbReference type="Pfam" id="PF02782"/>
    </source>
</evidence>
<dbReference type="FunFam" id="1.20.58.2240:FF:000002">
    <property type="entry name" value="FGGY carbohydrate kinase domain-containing protein"/>
    <property type="match status" value="1"/>
</dbReference>
<evidence type="ECO:0000256" key="5">
    <source>
        <dbReference type="ARBA" id="ARBA00050482"/>
    </source>
</evidence>
<dbReference type="Gene3D" id="1.20.58.2240">
    <property type="match status" value="1"/>
</dbReference>
<dbReference type="SUPFAM" id="SSF53067">
    <property type="entry name" value="Actin-like ATPase domain"/>
    <property type="match status" value="2"/>
</dbReference>
<keyword evidence="13" id="KW-1185">Reference proteome</keyword>
<dbReference type="GO" id="GO:0019321">
    <property type="term" value="P:pentose metabolic process"/>
    <property type="evidence" value="ECO:0007669"/>
    <property type="project" value="TreeGrafter"/>
</dbReference>
<feature type="domain" description="Carbohydrate kinase FGGY C-terminal" evidence="11">
    <location>
        <begin position="290"/>
        <end position="497"/>
    </location>
</feature>
<evidence type="ECO:0000259" key="10">
    <source>
        <dbReference type="Pfam" id="PF00370"/>
    </source>
</evidence>
<dbReference type="GO" id="GO:0005737">
    <property type="term" value="C:cytoplasm"/>
    <property type="evidence" value="ECO:0007669"/>
    <property type="project" value="TreeGrafter"/>
</dbReference>
<keyword evidence="4" id="KW-0418">Kinase</keyword>
<protein>
    <recommendedName>
        <fullName evidence="8">FGGY carbohydrate kinase domain-containing protein</fullName>
        <ecNumber evidence="7">2.7.1.47</ecNumber>
    </recommendedName>
    <alternativeName>
        <fullName evidence="9">D-ribulokinase FGGY</fullName>
    </alternativeName>
</protein>
<dbReference type="InterPro" id="IPR018485">
    <property type="entry name" value="FGGY_C"/>
</dbReference>
<dbReference type="InterPro" id="IPR043129">
    <property type="entry name" value="ATPase_NBD"/>
</dbReference>
<evidence type="ECO:0000313" key="12">
    <source>
        <dbReference type="Ensembl" id="ENSCLAP00000007759.1"/>
    </source>
</evidence>
<evidence type="ECO:0000256" key="1">
    <source>
        <dbReference type="ARBA" id="ARBA00004892"/>
    </source>
</evidence>
<dbReference type="PIRSF" id="PIRSF000538">
    <property type="entry name" value="GlpK"/>
    <property type="match status" value="1"/>
</dbReference>
<dbReference type="PANTHER" id="PTHR43435">
    <property type="entry name" value="RIBULOKINASE"/>
    <property type="match status" value="1"/>
</dbReference>
<evidence type="ECO:0000256" key="9">
    <source>
        <dbReference type="ARBA" id="ARBA00081486"/>
    </source>
</evidence>
<dbReference type="GO" id="GO:0019150">
    <property type="term" value="F:D-ribulokinase activity"/>
    <property type="evidence" value="ECO:0007669"/>
    <property type="project" value="UniProtKB-EC"/>
</dbReference>
<dbReference type="Ensembl" id="ENSCLAT00000007879.1">
    <property type="protein sequence ID" value="ENSCLAP00000007759.1"/>
    <property type="gene ID" value="ENSCLAG00000005446.1"/>
</dbReference>
<dbReference type="CDD" id="cd07782">
    <property type="entry name" value="ASKHA_NBD_FGGY_D-RBK"/>
    <property type="match status" value="1"/>
</dbReference>
<feature type="domain" description="Carbohydrate kinase FGGY N-terminal" evidence="10">
    <location>
        <begin position="12"/>
        <end position="268"/>
    </location>
</feature>
<dbReference type="Pfam" id="PF00370">
    <property type="entry name" value="FGGY_N"/>
    <property type="match status" value="1"/>
</dbReference>
<evidence type="ECO:0000313" key="13">
    <source>
        <dbReference type="Proteomes" id="UP000694398"/>
    </source>
</evidence>
<reference evidence="12" key="2">
    <citation type="submission" date="2025-09" db="UniProtKB">
        <authorList>
            <consortium name="Ensembl"/>
        </authorList>
    </citation>
    <scope>IDENTIFICATION</scope>
</reference>
<dbReference type="AlphaFoldDB" id="A0A8C2V3U5"/>
<dbReference type="Pfam" id="PF02782">
    <property type="entry name" value="FGGY_C"/>
    <property type="match status" value="1"/>
</dbReference>
<evidence type="ECO:0000256" key="3">
    <source>
        <dbReference type="ARBA" id="ARBA00022679"/>
    </source>
</evidence>
<comment type="pathway">
    <text evidence="1">Carbohydrate metabolism; pentose and glucuronate interconversion.</text>
</comment>
<dbReference type="EC" id="2.7.1.47" evidence="7"/>
<comment type="catalytic activity">
    <reaction evidence="5">
        <text>D-ribulose + ATP = D-ribulose 5-phosphate + ADP + H(+)</text>
        <dbReference type="Rhea" id="RHEA:17601"/>
        <dbReference type="ChEBI" id="CHEBI:15378"/>
        <dbReference type="ChEBI" id="CHEBI:17173"/>
        <dbReference type="ChEBI" id="CHEBI:30616"/>
        <dbReference type="ChEBI" id="CHEBI:58121"/>
        <dbReference type="ChEBI" id="CHEBI:456216"/>
        <dbReference type="EC" id="2.7.1.47"/>
    </reaction>
    <physiologicalReaction direction="left-to-right" evidence="5">
        <dbReference type="Rhea" id="RHEA:17602"/>
    </physiologicalReaction>
</comment>
<dbReference type="GO" id="GO:0070050">
    <property type="term" value="P:neuron cellular homeostasis"/>
    <property type="evidence" value="ECO:0007669"/>
    <property type="project" value="Ensembl"/>
</dbReference>
<dbReference type="NCBIfam" id="TIGR01315">
    <property type="entry name" value="5C_CHO_kinase"/>
    <property type="match status" value="1"/>
</dbReference>
<keyword evidence="3" id="KW-0808">Transferase</keyword>
<name>A0A8C2V3U5_CHILA</name>
<dbReference type="GeneTree" id="ENSGT01000000214434"/>
<comment type="similarity">
    <text evidence="2">Belongs to the FGGY kinase family.</text>
</comment>
<dbReference type="InterPro" id="IPR006003">
    <property type="entry name" value="FGGY_RbtK-like"/>
</dbReference>
<accession>A0A8C2V3U5</accession>
<sequence>VMSGDEQEPSSYYVGVDVGTGSVRAALVDQRGLLLAFADQPITKWEPQFNHHEQSSEDIWAACCVVTKKVVQGIDLSRIRGLGFDATCSLVVLDKQFRPLPVNYEGDFHRNIIMWLDHRAISQVQRINETKHSVLQYVGGLMSVEMQAPKLLWLKENLRETCWDKAGHFFDLPDFLSWKATGVTARSLCSLVCKWTYSAEKGWDDSFWKMIGLEDFVADNYSKIGNQVLPPAASLGSGLTPEAARELGLPVGIAVAASLIDAHAGGLGVIGADVTGHGLSCEGQPVTSRLAVICGTSSCHMGISKDPIFVPGVWGPYFSAMVPGFWLNEGGQSVTGKLIDHVVQGHAAFPELQAKATARCQSVYAYLNSHLDLIKKAQPVGFLTVDLHVWPDFHGNRSPLADLTLKGMVTGLTLSQDLDDLAILYLATVQAIAFGTRFIIEAMEAAGHSISTLFLCGGLSKNPLFVQMHADITGMPVVLSQEVESVLVGAAILGACASGDFASVQEAMARMSKAGKVVFPRHEDKKYYDKKYRVFRKLVEHQKEYSAIMNGD</sequence>
<gene>
    <name evidence="12" type="primary">FGGY</name>
</gene>
<evidence type="ECO:0000256" key="7">
    <source>
        <dbReference type="ARBA" id="ARBA00066370"/>
    </source>
</evidence>
<evidence type="ECO:0000256" key="4">
    <source>
        <dbReference type="ARBA" id="ARBA00022777"/>
    </source>
</evidence>
<evidence type="ECO:0000256" key="6">
    <source>
        <dbReference type="ARBA" id="ARBA00057246"/>
    </source>
</evidence>
<dbReference type="Proteomes" id="UP000694398">
    <property type="component" value="Unassembled WGS sequence"/>
</dbReference>
<proteinExistence type="inferred from homology"/>